<dbReference type="PRINTS" id="PR00419">
    <property type="entry name" value="ADXRDTASE"/>
</dbReference>
<reference evidence="2 3" key="1">
    <citation type="journal article" date="2015" name="Stand. Genomic Sci.">
        <title>Genomic Encyclopedia of Bacterial and Archaeal Type Strains, Phase III: the genomes of soil and plant-associated and newly described type strains.</title>
        <authorList>
            <person name="Whitman W.B."/>
            <person name="Woyke T."/>
            <person name="Klenk H.P."/>
            <person name="Zhou Y."/>
            <person name="Lilburn T.G."/>
            <person name="Beck B.J."/>
            <person name="De Vos P."/>
            <person name="Vandamme P."/>
            <person name="Eisen J.A."/>
            <person name="Garrity G."/>
            <person name="Hugenholtz P."/>
            <person name="Kyrpides N.C."/>
        </authorList>
    </citation>
    <scope>NUCLEOTIDE SEQUENCE [LARGE SCALE GENOMIC DNA]</scope>
    <source>
        <strain evidence="2 3">S2T63</strain>
    </source>
</reference>
<dbReference type="RefSeq" id="WP_241965127.1">
    <property type="nucleotide sequence ID" value="NZ_RCDB01000002.1"/>
</dbReference>
<keyword evidence="3" id="KW-1185">Reference proteome</keyword>
<gene>
    <name evidence="2" type="ORF">C7474_1076</name>
</gene>
<dbReference type="SUPFAM" id="SSF54373">
    <property type="entry name" value="FAD-linked reductases, C-terminal domain"/>
    <property type="match status" value="1"/>
</dbReference>
<dbReference type="PANTHER" id="PTHR42923:SF3">
    <property type="entry name" value="PROTOPORPHYRINOGEN OXIDASE"/>
    <property type="match status" value="1"/>
</dbReference>
<dbReference type="PANTHER" id="PTHR42923">
    <property type="entry name" value="PROTOPORPHYRINOGEN OXIDASE"/>
    <property type="match status" value="1"/>
</dbReference>
<feature type="domain" description="Amine oxidase" evidence="1">
    <location>
        <begin position="14"/>
        <end position="442"/>
    </location>
</feature>
<dbReference type="Gene3D" id="3.50.50.60">
    <property type="entry name" value="FAD/NAD(P)-binding domain"/>
    <property type="match status" value="1"/>
</dbReference>
<dbReference type="SUPFAM" id="SSF51905">
    <property type="entry name" value="FAD/NAD(P)-binding domain"/>
    <property type="match status" value="1"/>
</dbReference>
<dbReference type="Gene3D" id="3.90.660.20">
    <property type="entry name" value="Protoporphyrinogen oxidase, mitochondrial, domain 2"/>
    <property type="match status" value="1"/>
</dbReference>
<dbReference type="EMBL" id="RCDB01000002">
    <property type="protein sequence ID" value="RLK48947.1"/>
    <property type="molecule type" value="Genomic_DNA"/>
</dbReference>
<name>A0A498C1E0_9MICO</name>
<proteinExistence type="predicted"/>
<dbReference type="AlphaFoldDB" id="A0A498C1E0"/>
<accession>A0A498C1E0</accession>
<dbReference type="InterPro" id="IPR036188">
    <property type="entry name" value="FAD/NAD-bd_sf"/>
</dbReference>
<organism evidence="2 3">
    <name type="scientific">Microbacterium telephonicum</name>
    <dbReference type="NCBI Taxonomy" id="1714841"/>
    <lineage>
        <taxon>Bacteria</taxon>
        <taxon>Bacillati</taxon>
        <taxon>Actinomycetota</taxon>
        <taxon>Actinomycetes</taxon>
        <taxon>Micrococcales</taxon>
        <taxon>Microbacteriaceae</taxon>
        <taxon>Microbacterium</taxon>
    </lineage>
</organism>
<dbReference type="InterPro" id="IPR002937">
    <property type="entry name" value="Amino_oxidase"/>
</dbReference>
<comment type="caution">
    <text evidence="2">The sequence shown here is derived from an EMBL/GenBank/DDBJ whole genome shotgun (WGS) entry which is preliminary data.</text>
</comment>
<dbReference type="Pfam" id="PF01593">
    <property type="entry name" value="Amino_oxidase"/>
    <property type="match status" value="1"/>
</dbReference>
<evidence type="ECO:0000259" key="1">
    <source>
        <dbReference type="Pfam" id="PF01593"/>
    </source>
</evidence>
<protein>
    <submittedName>
        <fullName evidence="2">Oxygen-dependent protoporphyrinogen oxidase</fullName>
    </submittedName>
</protein>
<sequence length="463" mass="46696">MITTVDVVIVGAGVAGLVVAHDLARTGLRVTVLEGSDDVGGLLRRGVLDAGDGEATVDLGAESFATRTTGVADLIADAGLDLQVVAPAPAGAHLVAMTPDGIVRAPLPRRTVLGIPADPHAPDIERLLGADACARVAAERTLPPHRPDGDEPSLAALVAERCGPDLVARLVDPLCRSVYSQPADRVRLSRLHPTFWAEFLARGSLLEAADALASTSRTGSAVAGIEGGMWRLPVALRAAVERHGAEVRTEVAARRLEPDAATGAVRVVLDAETVTARAVVVATGSRAAATLLADIGGTSDAVPPASAPVRVVAALVRSETLDTHPVGSGVIVAPDVPSAAKALTHVSAKWAWAQRPGGHLVRLSARDAGAPGLDTPAELAREIALLTGAAVTAADVVAVATARWDDAVAAPPVDATRAQQLAAAGIHLTGASVAGTGLASVVPHARGLAAHLSSTVATTGSPV</sequence>
<dbReference type="Proteomes" id="UP000273158">
    <property type="component" value="Unassembled WGS sequence"/>
</dbReference>
<evidence type="ECO:0000313" key="2">
    <source>
        <dbReference type="EMBL" id="RLK48947.1"/>
    </source>
</evidence>
<dbReference type="GO" id="GO:0016491">
    <property type="term" value="F:oxidoreductase activity"/>
    <property type="evidence" value="ECO:0007669"/>
    <property type="project" value="InterPro"/>
</dbReference>
<evidence type="ECO:0000313" key="3">
    <source>
        <dbReference type="Proteomes" id="UP000273158"/>
    </source>
</evidence>
<dbReference type="Gene3D" id="1.10.3110.10">
    <property type="entry name" value="protoporphyrinogen ix oxidase, domain 3"/>
    <property type="match status" value="1"/>
</dbReference>
<dbReference type="InterPro" id="IPR050464">
    <property type="entry name" value="Zeta_carotene_desat/Oxidored"/>
</dbReference>